<accession>A0A5A7N3Y2</accession>
<keyword evidence="2 4" id="KW-0238">DNA-binding</keyword>
<dbReference type="GO" id="GO:0000976">
    <property type="term" value="F:transcription cis-regulatory region binding"/>
    <property type="evidence" value="ECO:0007669"/>
    <property type="project" value="TreeGrafter"/>
</dbReference>
<dbReference type="PROSITE" id="PS50977">
    <property type="entry name" value="HTH_TETR_2"/>
    <property type="match status" value="1"/>
</dbReference>
<dbReference type="Gene3D" id="1.10.10.60">
    <property type="entry name" value="Homeodomain-like"/>
    <property type="match status" value="1"/>
</dbReference>
<dbReference type="SUPFAM" id="SSF46689">
    <property type="entry name" value="Homeodomain-like"/>
    <property type="match status" value="1"/>
</dbReference>
<dbReference type="InterPro" id="IPR039536">
    <property type="entry name" value="TetR_C_Proteobacteria"/>
</dbReference>
<dbReference type="EMBL" id="BKCM01000013">
    <property type="protein sequence ID" value="GER01766.1"/>
    <property type="molecule type" value="Genomic_DNA"/>
</dbReference>
<dbReference type="AlphaFoldDB" id="A0A5A7MRK4"/>
<dbReference type="InterPro" id="IPR050109">
    <property type="entry name" value="HTH-type_TetR-like_transc_reg"/>
</dbReference>
<evidence type="ECO:0000256" key="1">
    <source>
        <dbReference type="ARBA" id="ARBA00023015"/>
    </source>
</evidence>
<feature type="domain" description="HTH tetR-type" evidence="5">
    <location>
        <begin position="32"/>
        <end position="92"/>
    </location>
</feature>
<dbReference type="Proteomes" id="UP000325187">
    <property type="component" value="Unassembled WGS sequence"/>
</dbReference>
<dbReference type="Gene3D" id="1.10.357.10">
    <property type="entry name" value="Tetracycline Repressor, domain 2"/>
    <property type="match status" value="1"/>
</dbReference>
<gene>
    <name evidence="6" type="ORF">JCM17844_22040</name>
    <name evidence="7" type="ORF">JCM17845_23890</name>
</gene>
<keyword evidence="9" id="KW-1185">Reference proteome</keyword>
<dbReference type="PANTHER" id="PTHR30055:SF146">
    <property type="entry name" value="HTH-TYPE TRANSCRIPTIONAL DUAL REGULATOR CECR"/>
    <property type="match status" value="1"/>
</dbReference>
<evidence type="ECO:0000313" key="9">
    <source>
        <dbReference type="Proteomes" id="UP000325187"/>
    </source>
</evidence>
<evidence type="ECO:0000313" key="7">
    <source>
        <dbReference type="EMBL" id="GER01766.1"/>
    </source>
</evidence>
<evidence type="ECO:0000313" key="8">
    <source>
        <dbReference type="Proteomes" id="UP000322084"/>
    </source>
</evidence>
<accession>A0A5A7MRK4</accession>
<reference evidence="8 9" key="1">
    <citation type="submission" date="2019-09" db="EMBL/GenBank/DDBJ databases">
        <title>NBRP : Genome information of microbial organism related human and environment.</title>
        <authorList>
            <person name="Hattori M."/>
            <person name="Oshima K."/>
            <person name="Inaba H."/>
            <person name="Suda W."/>
            <person name="Sakamoto M."/>
            <person name="Iino T."/>
            <person name="Kitahara M."/>
            <person name="Oshida Y."/>
            <person name="Iida T."/>
            <person name="Kudo T."/>
            <person name="Itoh T."/>
            <person name="Ohkuma M."/>
        </authorList>
    </citation>
    <scope>NUCLEOTIDE SEQUENCE [LARGE SCALE GENOMIC DNA]</scope>
    <source>
        <strain evidence="6 8">Hi-2</strain>
        <strain evidence="7 9">Mie-1</strain>
    </source>
</reference>
<dbReference type="InterPro" id="IPR009057">
    <property type="entry name" value="Homeodomain-like_sf"/>
</dbReference>
<dbReference type="PRINTS" id="PR00455">
    <property type="entry name" value="HTHTETR"/>
</dbReference>
<organism evidence="6 8">
    <name type="scientific">Iodidimonas gelatinilytica</name>
    <dbReference type="NCBI Taxonomy" id="1236966"/>
    <lineage>
        <taxon>Bacteria</taxon>
        <taxon>Pseudomonadati</taxon>
        <taxon>Pseudomonadota</taxon>
        <taxon>Alphaproteobacteria</taxon>
        <taxon>Iodidimonadales</taxon>
        <taxon>Iodidimonadaceae</taxon>
        <taxon>Iodidimonas</taxon>
    </lineage>
</organism>
<evidence type="ECO:0000256" key="3">
    <source>
        <dbReference type="ARBA" id="ARBA00023163"/>
    </source>
</evidence>
<dbReference type="PANTHER" id="PTHR30055">
    <property type="entry name" value="HTH-TYPE TRANSCRIPTIONAL REGULATOR RUTR"/>
    <property type="match status" value="1"/>
</dbReference>
<dbReference type="RefSeq" id="WP_150000845.1">
    <property type="nucleotide sequence ID" value="NZ_BKCL01000007.1"/>
</dbReference>
<comment type="caution">
    <text evidence="6">The sequence shown here is derived from an EMBL/GenBank/DDBJ whole genome shotgun (WGS) entry which is preliminary data.</text>
</comment>
<sequence>MTEIFVNKAQMAKTASMARQGLEKSRGRPRSADKNRAILDAASVLFLSVGFDRVSMDQIASKAEVSKQTVYGHFKSKEGLFRAVIGHRVSDFFQDDLLGAIGHRSIEETLNRLGQQYMRLILSDDAVAMFRILAGNAESHPKLVAMFFEEGPGRLAQALESVFLNAHGRGDLICADAQKASQLFATLLRGDLYLKRTLGLASGIETDEINRHVADVVSTFLKLYPPQEG</sequence>
<proteinExistence type="predicted"/>
<dbReference type="Proteomes" id="UP000322084">
    <property type="component" value="Unassembled WGS sequence"/>
</dbReference>
<dbReference type="Pfam" id="PF14246">
    <property type="entry name" value="TetR_C_7"/>
    <property type="match status" value="1"/>
</dbReference>
<evidence type="ECO:0000259" key="5">
    <source>
        <dbReference type="PROSITE" id="PS50977"/>
    </source>
</evidence>
<keyword evidence="1" id="KW-0805">Transcription regulation</keyword>
<keyword evidence="3" id="KW-0804">Transcription</keyword>
<dbReference type="EMBL" id="BKCL01000007">
    <property type="protein sequence ID" value="GEQ98567.1"/>
    <property type="molecule type" value="Genomic_DNA"/>
</dbReference>
<protein>
    <submittedName>
        <fullName evidence="6">TetR family transcriptional regulator</fullName>
    </submittedName>
</protein>
<dbReference type="Pfam" id="PF00440">
    <property type="entry name" value="TetR_N"/>
    <property type="match status" value="1"/>
</dbReference>
<evidence type="ECO:0000313" key="6">
    <source>
        <dbReference type="EMBL" id="GEQ98567.1"/>
    </source>
</evidence>
<dbReference type="GO" id="GO:0003700">
    <property type="term" value="F:DNA-binding transcription factor activity"/>
    <property type="evidence" value="ECO:0007669"/>
    <property type="project" value="TreeGrafter"/>
</dbReference>
<name>A0A5A7MRK4_9PROT</name>
<dbReference type="FunFam" id="1.10.10.60:FF:000141">
    <property type="entry name" value="TetR family transcriptional regulator"/>
    <property type="match status" value="1"/>
</dbReference>
<dbReference type="InterPro" id="IPR001647">
    <property type="entry name" value="HTH_TetR"/>
</dbReference>
<evidence type="ECO:0000256" key="4">
    <source>
        <dbReference type="PROSITE-ProRule" id="PRU00335"/>
    </source>
</evidence>
<evidence type="ECO:0000256" key="2">
    <source>
        <dbReference type="ARBA" id="ARBA00023125"/>
    </source>
</evidence>
<feature type="DNA-binding region" description="H-T-H motif" evidence="4">
    <location>
        <begin position="55"/>
        <end position="74"/>
    </location>
</feature>